<sequence>MWSMLAQSVKCSTSVRGSSKTICSNPEHNFVNIGLSTKCCEENRKGWCNDPRVLNLESLSTSSGEENLLKESEHRKSVSDSVKNKNPSHHQNVPYQGTPSKNHHEHVEWDDGSLGEWHKQLDCHGNQQCKSQCHSKLVSKWSEYFPPTPSRCIKVEERQKESTISPNCPQKNSFSQSAGHRDHNNTVESGTDLAELWDDKYDFELFKESPRKLIGDISVEHGNIIEDKVRVLYSGEEIEKSHQSSYASFARNKHRSLKDIFCRGKQFLKSKVSNYKNKLLNKDIISSGAELRAAAQEISETSTAAVVEDRRRYLMSAKENQCNEIHCDKPRINGFASTAEEINGRPEDQVKGHEVMGSSAKRRSRDLICDEEVISSQINPQEEREETPIARLEDDAAEEEQVEEEEEIPLGSEVAVTGREQFQTHFHYRASMNFSNTRLHEKFISDLDVYTTVQFLLYKTLGDLYLSLTSENSNALSLKADRSTPSKQPVDKRLGWLLSDSANTSIGSDFSHNSDISLDMLLSERTRDPEEILTNLGFVGSEDTEADDLQRLPERFLEQQSSANGIDVKTIDLNRLLSLSEHEEMLERINTSKMNAEFAGQGHPQLGNVLASVMNGMKFLNAINQSQNPSRNSSFDSRQSDDSVLQNPKNREFLDKQGFYKRHDKKTPKNENTPSPSQSRINRSQSLDASERRKKFHQMRSRNFSTQILESDESNLSEEKSPCRDSRDSSLFRSVTSMEYSDSFESTEGREDSMDKRLEMGRLAVQNNDDWDMVRPAVSLGDISTTLKSPKKDELIEKQVSRQVSDKMKPTQVMNSESVPTTGFRSAAYSAGLQKLQEMRKSLVQKSMASHDLDDDYEVTSPPLSKQSSLESTLTAQEFRTKTSSSCTLMAESLDAHDDQVDSVFPTEEGEKSALSKFPGPRSHVSFTDLKIPELMLNAGSFPVSDKETLGGMGRMESIQSDSSGFAEGDTITDHQARDAEDRVSSLGSSAESDQTSRSNVTVIDSHNQQSSQRKTPISKDKTKTKVEKVDIAVETEPIHQSVDSGIEPTAPSITYHLHQREDTASSAEEGGNEKSVVLTIELPKDWLNNQGNSTSSVVSHLYKNIGISSQAVSSASHTDVRTAGSSNSQIQPEKIQADPTRGKPIRSHLNPKWASTPSIVSPHKQSSRHSDSTGHRYSKRKLYNRGPLRENGYNGSFSEHSVDKTDSEMSSSFDHESECSFVSNTDSYSSLKDEHVEYVKLLRLVNKPMSFKVTGYTPSKYRPNLKSLPHMDRQQYLEEESKLLQYALQNELADKELTEEEREELEEFQSLWKEVRREINEMEQLIANRLGGLVMGNDNFNPLLALEIIHKMTELIKEQFFQHQMSQNKDDEIAAMETTSGHWPSEGSISGLQSLYGDDSIQESLSDLKESILQEVRQELQESTQWLQKEMRNKERELNKLRMEVMSQSIKKGSTRQKHYYETDV</sequence>
<feature type="region of interest" description="Disordered" evidence="2">
    <location>
        <begin position="904"/>
        <end position="923"/>
    </location>
</feature>
<feature type="region of interest" description="Disordered" evidence="2">
    <location>
        <begin position="62"/>
        <end position="108"/>
    </location>
</feature>
<feature type="region of interest" description="Disordered" evidence="2">
    <location>
        <begin position="942"/>
        <end position="1026"/>
    </location>
</feature>
<feature type="compositionally biased region" description="Basic and acidic residues" evidence="2">
    <location>
        <begin position="1201"/>
        <end position="1212"/>
    </location>
</feature>
<evidence type="ECO:0000313" key="4">
    <source>
        <dbReference type="EnsemblMetazoa" id="G26211.1:cds"/>
    </source>
</evidence>
<dbReference type="InterPro" id="IPR029325">
    <property type="entry name" value="ITPR-bd"/>
</dbReference>
<keyword evidence="1" id="KW-0175">Coiled coil</keyword>
<feature type="compositionally biased region" description="Basic and acidic residues" evidence="2">
    <location>
        <begin position="972"/>
        <end position="984"/>
    </location>
</feature>
<feature type="compositionally biased region" description="Basic and acidic residues" evidence="2">
    <location>
        <begin position="67"/>
        <end position="78"/>
    </location>
</feature>
<feature type="region of interest" description="Disordered" evidence="2">
    <location>
        <begin position="1112"/>
        <end position="1212"/>
    </location>
</feature>
<feature type="region of interest" description="Disordered" evidence="2">
    <location>
        <begin position="160"/>
        <end position="187"/>
    </location>
</feature>
<dbReference type="Pfam" id="PF14722">
    <property type="entry name" value="KRAP_IP3R_bind"/>
    <property type="match status" value="1"/>
</dbReference>
<feature type="coiled-coil region" evidence="1">
    <location>
        <begin position="1284"/>
        <end position="1326"/>
    </location>
</feature>
<dbReference type="PANTHER" id="PTHR17469:SF15">
    <property type="entry name" value="ITPR-INTERACTING DOMAIN-CONTAINING PROTEIN"/>
    <property type="match status" value="1"/>
</dbReference>
<feature type="region of interest" description="Disordered" evidence="2">
    <location>
        <begin position="625"/>
        <end position="730"/>
    </location>
</feature>
<dbReference type="GO" id="GO:0005102">
    <property type="term" value="F:signaling receptor binding"/>
    <property type="evidence" value="ECO:0007669"/>
    <property type="project" value="InterPro"/>
</dbReference>
<feature type="compositionally biased region" description="Polar residues" evidence="2">
    <location>
        <begin position="1112"/>
        <end position="1132"/>
    </location>
</feature>
<feature type="compositionally biased region" description="Polar residues" evidence="2">
    <location>
        <begin position="986"/>
        <end position="1016"/>
    </location>
</feature>
<keyword evidence="5" id="KW-1185">Reference proteome</keyword>
<dbReference type="Proteomes" id="UP000005408">
    <property type="component" value="Unassembled WGS sequence"/>
</dbReference>
<feature type="coiled-coil region" evidence="1">
    <location>
        <begin position="1418"/>
        <end position="1452"/>
    </location>
</feature>
<organism evidence="4 5">
    <name type="scientific">Magallana gigas</name>
    <name type="common">Pacific oyster</name>
    <name type="synonym">Crassostrea gigas</name>
    <dbReference type="NCBI Taxonomy" id="29159"/>
    <lineage>
        <taxon>Eukaryota</taxon>
        <taxon>Metazoa</taxon>
        <taxon>Spiralia</taxon>
        <taxon>Lophotrochozoa</taxon>
        <taxon>Mollusca</taxon>
        <taxon>Bivalvia</taxon>
        <taxon>Autobranchia</taxon>
        <taxon>Pteriomorphia</taxon>
        <taxon>Ostreida</taxon>
        <taxon>Ostreoidea</taxon>
        <taxon>Ostreidae</taxon>
        <taxon>Magallana</taxon>
    </lineage>
</organism>
<evidence type="ECO:0000259" key="3">
    <source>
        <dbReference type="SMART" id="SM01257"/>
    </source>
</evidence>
<feature type="compositionally biased region" description="Polar residues" evidence="2">
    <location>
        <begin position="625"/>
        <end position="648"/>
    </location>
</feature>
<feature type="domain" description="ITPR-interacting" evidence="3">
    <location>
        <begin position="495"/>
        <end position="671"/>
    </location>
</feature>
<accession>A0A8W8L1A0</accession>
<dbReference type="PANTHER" id="PTHR17469">
    <property type="entry name" value="SPERM SPECIFIC ANTIGEN 2-RELATED"/>
    <property type="match status" value="1"/>
</dbReference>
<dbReference type="EnsemblMetazoa" id="G26211.1">
    <property type="protein sequence ID" value="G26211.1:cds"/>
    <property type="gene ID" value="G26211"/>
</dbReference>
<proteinExistence type="predicted"/>
<feature type="compositionally biased region" description="Basic and acidic residues" evidence="2">
    <location>
        <begin position="717"/>
        <end position="730"/>
    </location>
</feature>
<feature type="compositionally biased region" description="Polar residues" evidence="2">
    <location>
        <begin position="162"/>
        <end position="178"/>
    </location>
</feature>
<evidence type="ECO:0000256" key="1">
    <source>
        <dbReference type="SAM" id="Coils"/>
    </source>
</evidence>
<dbReference type="InterPro" id="IPR043444">
    <property type="entry name" value="TESPA1-like"/>
</dbReference>
<evidence type="ECO:0000313" key="5">
    <source>
        <dbReference type="Proteomes" id="UP000005408"/>
    </source>
</evidence>
<reference evidence="4" key="1">
    <citation type="submission" date="2022-08" db="UniProtKB">
        <authorList>
            <consortium name="EnsemblMetazoa"/>
        </authorList>
    </citation>
    <scope>IDENTIFICATION</scope>
    <source>
        <strain evidence="4">05x7-T-G4-1.051#20</strain>
    </source>
</reference>
<protein>
    <recommendedName>
        <fullName evidence="3">ITPR-interacting domain-containing protein</fullName>
    </recommendedName>
</protein>
<evidence type="ECO:0000256" key="2">
    <source>
        <dbReference type="SAM" id="MobiDB-lite"/>
    </source>
</evidence>
<feature type="compositionally biased region" description="Polar residues" evidence="2">
    <location>
        <begin position="79"/>
        <end position="100"/>
    </location>
</feature>
<dbReference type="SMART" id="SM01257">
    <property type="entry name" value="KRAP_IP3R_bind"/>
    <property type="match status" value="1"/>
</dbReference>
<feature type="compositionally biased region" description="Polar residues" evidence="2">
    <location>
        <begin position="670"/>
        <end position="688"/>
    </location>
</feature>
<name>A0A8W8L1A0_MAGGI</name>